<dbReference type="AlphaFoldDB" id="A0AAV7Q8X3"/>
<name>A0AAV7Q8X3_PLEWA</name>
<dbReference type="Proteomes" id="UP001066276">
    <property type="component" value="Chromosome 6"/>
</dbReference>
<keyword evidence="2" id="KW-1185">Reference proteome</keyword>
<sequence length="70" mass="7411">MAEKGISDSDNITGPGAVPSKVDLYEMSLCAAVAPSRAPVRARVLSTEGAWQSRAGLEFLSTYGLGEIRR</sequence>
<reference evidence="1" key="1">
    <citation type="journal article" date="2022" name="bioRxiv">
        <title>Sequencing and chromosome-scale assembly of the giantPleurodeles waltlgenome.</title>
        <authorList>
            <person name="Brown T."/>
            <person name="Elewa A."/>
            <person name="Iarovenko S."/>
            <person name="Subramanian E."/>
            <person name="Araus A.J."/>
            <person name="Petzold A."/>
            <person name="Susuki M."/>
            <person name="Suzuki K.-i.T."/>
            <person name="Hayashi T."/>
            <person name="Toyoda A."/>
            <person name="Oliveira C."/>
            <person name="Osipova E."/>
            <person name="Leigh N.D."/>
            <person name="Simon A."/>
            <person name="Yun M.H."/>
        </authorList>
    </citation>
    <scope>NUCLEOTIDE SEQUENCE</scope>
    <source>
        <strain evidence="1">20211129_DDA</strain>
        <tissue evidence="1">Liver</tissue>
    </source>
</reference>
<proteinExistence type="predicted"/>
<organism evidence="1 2">
    <name type="scientific">Pleurodeles waltl</name>
    <name type="common">Iberian ribbed newt</name>
    <dbReference type="NCBI Taxonomy" id="8319"/>
    <lineage>
        <taxon>Eukaryota</taxon>
        <taxon>Metazoa</taxon>
        <taxon>Chordata</taxon>
        <taxon>Craniata</taxon>
        <taxon>Vertebrata</taxon>
        <taxon>Euteleostomi</taxon>
        <taxon>Amphibia</taxon>
        <taxon>Batrachia</taxon>
        <taxon>Caudata</taxon>
        <taxon>Salamandroidea</taxon>
        <taxon>Salamandridae</taxon>
        <taxon>Pleurodelinae</taxon>
        <taxon>Pleurodeles</taxon>
    </lineage>
</organism>
<comment type="caution">
    <text evidence="1">The sequence shown here is derived from an EMBL/GenBank/DDBJ whole genome shotgun (WGS) entry which is preliminary data.</text>
</comment>
<evidence type="ECO:0000313" key="2">
    <source>
        <dbReference type="Proteomes" id="UP001066276"/>
    </source>
</evidence>
<dbReference type="EMBL" id="JANPWB010000010">
    <property type="protein sequence ID" value="KAJ1135664.1"/>
    <property type="molecule type" value="Genomic_DNA"/>
</dbReference>
<protein>
    <submittedName>
        <fullName evidence="1">Uncharacterized protein</fullName>
    </submittedName>
</protein>
<evidence type="ECO:0000313" key="1">
    <source>
        <dbReference type="EMBL" id="KAJ1135664.1"/>
    </source>
</evidence>
<gene>
    <name evidence="1" type="ORF">NDU88_002102</name>
</gene>
<accession>A0AAV7Q8X3</accession>